<feature type="region of interest" description="Disordered" evidence="1">
    <location>
        <begin position="39"/>
        <end position="117"/>
    </location>
</feature>
<reference evidence="2 3" key="1">
    <citation type="submission" date="2021-03" db="EMBL/GenBank/DDBJ databases">
        <title>Sequencing the genomes of 1000 actinobacteria strains.</title>
        <authorList>
            <person name="Klenk H.-P."/>
        </authorList>
    </citation>
    <scope>NUCLEOTIDE SEQUENCE [LARGE SCALE GENOMIC DNA]</scope>
    <source>
        <strain evidence="2 3">DSM 20168</strain>
    </source>
</reference>
<dbReference type="RefSeq" id="WP_188947668.1">
    <property type="nucleotide sequence ID" value="NZ_BMPH01000003.1"/>
</dbReference>
<gene>
    <name evidence="2" type="ORF">JOF39_001984</name>
</gene>
<evidence type="ECO:0000313" key="3">
    <source>
        <dbReference type="Proteomes" id="UP001195422"/>
    </source>
</evidence>
<dbReference type="EMBL" id="JAGIOJ010000001">
    <property type="protein sequence ID" value="MBP2398903.1"/>
    <property type="molecule type" value="Genomic_DNA"/>
</dbReference>
<keyword evidence="3" id="KW-1185">Reference proteome</keyword>
<protein>
    <submittedName>
        <fullName evidence="2">Cobalamin biosynthesis protein CobT</fullName>
    </submittedName>
</protein>
<name>A0ABS4XQW0_GLUPR</name>
<organism evidence="2 3">
    <name type="scientific">Glutamicibacter protophormiae</name>
    <name type="common">Brevibacterium protophormiae</name>
    <dbReference type="NCBI Taxonomy" id="37930"/>
    <lineage>
        <taxon>Bacteria</taxon>
        <taxon>Bacillati</taxon>
        <taxon>Actinomycetota</taxon>
        <taxon>Actinomycetes</taxon>
        <taxon>Micrococcales</taxon>
        <taxon>Micrococcaceae</taxon>
        <taxon>Glutamicibacter</taxon>
    </lineage>
</organism>
<feature type="compositionally biased region" description="Basic and acidic residues" evidence="1">
    <location>
        <begin position="59"/>
        <end position="95"/>
    </location>
</feature>
<feature type="compositionally biased region" description="Acidic residues" evidence="1">
    <location>
        <begin position="96"/>
        <end position="117"/>
    </location>
</feature>
<evidence type="ECO:0000256" key="1">
    <source>
        <dbReference type="SAM" id="MobiDB-lite"/>
    </source>
</evidence>
<accession>A0ABS4XQW0</accession>
<dbReference type="Proteomes" id="UP001195422">
    <property type="component" value="Unassembled WGS sequence"/>
</dbReference>
<comment type="caution">
    <text evidence="2">The sequence shown here is derived from an EMBL/GenBank/DDBJ whole genome shotgun (WGS) entry which is preliminary data.</text>
</comment>
<sequence>MPKFTAHVHLYDETGVLVSFAPGDIAPAWVKTLAGAHVLDKPFSSNSPSNRNRQAAAKADPKKQEPKGQEESGTSEKENDEEAGKESEDAGKSEGSDAEDDELSFTSEESDEEGKGQ</sequence>
<feature type="compositionally biased region" description="Low complexity" evidence="1">
    <location>
        <begin position="44"/>
        <end position="53"/>
    </location>
</feature>
<evidence type="ECO:0000313" key="2">
    <source>
        <dbReference type="EMBL" id="MBP2398903.1"/>
    </source>
</evidence>
<proteinExistence type="predicted"/>